<dbReference type="Pfam" id="PF18480">
    <property type="entry name" value="DUF5615"/>
    <property type="match status" value="1"/>
</dbReference>
<name>A0A7K3WSU8_9FLAO</name>
<dbReference type="EMBL" id="JAAGVY010000032">
    <property type="protein sequence ID" value="NEN24770.1"/>
    <property type="molecule type" value="Genomic_DNA"/>
</dbReference>
<feature type="domain" description="DUF5615" evidence="1">
    <location>
        <begin position="1"/>
        <end position="108"/>
    </location>
</feature>
<dbReference type="RefSeq" id="WP_163286162.1">
    <property type="nucleotide sequence ID" value="NZ_JAAGVY010000032.1"/>
</dbReference>
<evidence type="ECO:0000313" key="2">
    <source>
        <dbReference type="EMBL" id="NEN24770.1"/>
    </source>
</evidence>
<evidence type="ECO:0000313" key="3">
    <source>
        <dbReference type="Proteomes" id="UP000486602"/>
    </source>
</evidence>
<dbReference type="Proteomes" id="UP000486602">
    <property type="component" value="Unassembled WGS sequence"/>
</dbReference>
<dbReference type="InterPro" id="IPR041049">
    <property type="entry name" value="DUF5615"/>
</dbReference>
<reference evidence="2 3" key="1">
    <citation type="submission" date="2020-02" db="EMBL/GenBank/DDBJ databases">
        <title>Out from the shadows clarifying the taxonomy of the family Cryomorphaceae and related taxa by utilizing the GTDB taxonomic framework.</title>
        <authorList>
            <person name="Bowman J.P."/>
        </authorList>
    </citation>
    <scope>NUCLEOTIDE SEQUENCE [LARGE SCALE GENOMIC DNA]</scope>
    <source>
        <strain evidence="2 3">QSSC 1-22</strain>
    </source>
</reference>
<accession>A0A7K3WSU8</accession>
<keyword evidence="3" id="KW-1185">Reference proteome</keyword>
<comment type="caution">
    <text evidence="2">The sequence shown here is derived from an EMBL/GenBank/DDBJ whole genome shotgun (WGS) entry which is preliminary data.</text>
</comment>
<proteinExistence type="predicted"/>
<gene>
    <name evidence="2" type="ORF">G3O08_14790</name>
</gene>
<evidence type="ECO:0000259" key="1">
    <source>
        <dbReference type="Pfam" id="PF18480"/>
    </source>
</evidence>
<protein>
    <recommendedName>
        <fullName evidence="1">DUF5615 domain-containing protein</fullName>
    </recommendedName>
</protein>
<organism evidence="2 3">
    <name type="scientific">Cryomorpha ignava</name>
    <dbReference type="NCBI Taxonomy" id="101383"/>
    <lineage>
        <taxon>Bacteria</taxon>
        <taxon>Pseudomonadati</taxon>
        <taxon>Bacteroidota</taxon>
        <taxon>Flavobacteriia</taxon>
        <taxon>Flavobacteriales</taxon>
        <taxon>Cryomorphaceae</taxon>
        <taxon>Cryomorpha</taxon>
    </lineage>
</organism>
<dbReference type="AlphaFoldDB" id="A0A7K3WSU8"/>
<sequence length="116" mass="13342">MKFLANENFPIASFKILNNIGWDIEHIGNTNNGITDNKVMAIAMNESRIIVTFDSDYGELVFKYGYKPPGGIYLRIQDFKPEYPGKLLIDIIDVDKLDVENKFTVIDDNQIKQRKI</sequence>